<proteinExistence type="inferred from homology"/>
<dbReference type="InterPro" id="IPR043130">
    <property type="entry name" value="CDP-OH_PTrfase_TM_dom"/>
</dbReference>
<reference evidence="4 5" key="1">
    <citation type="submission" date="2016-06" db="EMBL/GenBank/DDBJ databases">
        <title>Genome sequence of Porphyrobacter dokdonensis DSW-74.</title>
        <authorList>
            <person name="Kim J.F."/>
            <person name="Song J.Y."/>
        </authorList>
    </citation>
    <scope>NUCLEOTIDE SEQUENCE [LARGE SCALE GENOMIC DNA]</scope>
    <source>
        <strain evidence="4 5">DSW-74</strain>
    </source>
</reference>
<dbReference type="EMBL" id="LZYB01000004">
    <property type="protein sequence ID" value="OBV10699.1"/>
    <property type="molecule type" value="Genomic_DNA"/>
</dbReference>
<accession>A0A1A7BDY8</accession>
<comment type="caution">
    <text evidence="4">The sequence shown here is derived from an EMBL/GenBank/DDBJ whole genome shotgun (WGS) entry which is preliminary data.</text>
</comment>
<evidence type="ECO:0000256" key="1">
    <source>
        <dbReference type="ARBA" id="ARBA00022679"/>
    </source>
</evidence>
<dbReference type="GO" id="GO:0016780">
    <property type="term" value="F:phosphotransferase activity, for other substituted phosphate groups"/>
    <property type="evidence" value="ECO:0007669"/>
    <property type="project" value="InterPro"/>
</dbReference>
<evidence type="ECO:0000313" key="5">
    <source>
        <dbReference type="Proteomes" id="UP000092484"/>
    </source>
</evidence>
<keyword evidence="3" id="KW-0472">Membrane</keyword>
<dbReference type="Proteomes" id="UP000092484">
    <property type="component" value="Unassembled WGS sequence"/>
</dbReference>
<dbReference type="GO" id="GO:0008654">
    <property type="term" value="P:phospholipid biosynthetic process"/>
    <property type="evidence" value="ECO:0007669"/>
    <property type="project" value="InterPro"/>
</dbReference>
<dbReference type="Pfam" id="PF01066">
    <property type="entry name" value="CDP-OH_P_transf"/>
    <property type="match status" value="1"/>
</dbReference>
<dbReference type="AlphaFoldDB" id="A0A1A7BDY8"/>
<dbReference type="InterPro" id="IPR048254">
    <property type="entry name" value="CDP_ALCOHOL_P_TRANSF_CS"/>
</dbReference>
<dbReference type="InterPro" id="IPR000462">
    <property type="entry name" value="CDP-OH_P_trans"/>
</dbReference>
<dbReference type="RefSeq" id="WP_068864430.1">
    <property type="nucleotide sequence ID" value="NZ_LZYB01000004.1"/>
</dbReference>
<feature type="transmembrane region" description="Helical" evidence="3">
    <location>
        <begin position="157"/>
        <end position="176"/>
    </location>
</feature>
<dbReference type="PROSITE" id="PS00379">
    <property type="entry name" value="CDP_ALCOHOL_P_TRANSF"/>
    <property type="match status" value="1"/>
</dbReference>
<protein>
    <submittedName>
        <fullName evidence="4">CDP-alcohol phosphatidyltransferase</fullName>
    </submittedName>
</protein>
<gene>
    <name evidence="4" type="ORF">I603_1912</name>
</gene>
<feature type="transmembrane region" description="Helical" evidence="3">
    <location>
        <begin position="315"/>
        <end position="336"/>
    </location>
</feature>
<evidence type="ECO:0000256" key="3">
    <source>
        <dbReference type="SAM" id="Phobius"/>
    </source>
</evidence>
<dbReference type="PATRIC" id="fig|1300349.4.peg.1905"/>
<keyword evidence="1 2" id="KW-0808">Transferase</keyword>
<organism evidence="4 5">
    <name type="scientific">Erythrobacter dokdonensis DSW-74</name>
    <dbReference type="NCBI Taxonomy" id="1300349"/>
    <lineage>
        <taxon>Bacteria</taxon>
        <taxon>Pseudomonadati</taxon>
        <taxon>Pseudomonadota</taxon>
        <taxon>Alphaproteobacteria</taxon>
        <taxon>Sphingomonadales</taxon>
        <taxon>Erythrobacteraceae</taxon>
        <taxon>Erythrobacter/Porphyrobacter group</taxon>
        <taxon>Erythrobacter</taxon>
    </lineage>
</organism>
<feature type="transmembrane region" description="Helical" evidence="3">
    <location>
        <begin position="243"/>
        <end position="264"/>
    </location>
</feature>
<dbReference type="GO" id="GO:0016020">
    <property type="term" value="C:membrane"/>
    <property type="evidence" value="ECO:0007669"/>
    <property type="project" value="InterPro"/>
</dbReference>
<keyword evidence="5" id="KW-1185">Reference proteome</keyword>
<evidence type="ECO:0000313" key="4">
    <source>
        <dbReference type="EMBL" id="OBV10699.1"/>
    </source>
</evidence>
<name>A0A1A7BDY8_9SPHN</name>
<sequence>MTTPATFQFVSAQTANRLVAGIPAIARLALAYDQACPGAPLVLALGDRGALDPFSRAEIMRLAPGLKVQVEREAQGLVIPAETLPDAATIAGLLAGAAPVPPPPADPQTELAAAARAIIRATAKPGDGIVARRINRPISQAVSALLLRLAWVRPGHATALTALVALAMIACLLTGTTDGLVAGAVLFQLASIADGIDGEIARATFRTSASGAAWDSGVDAATNLGFLAGVIANLWLRGATDTAIIGLAGLGILAFGTGLLGLYARARGEPLNFDGAKALLGERESALKRWLRYLTMRDFYCLFLALMIAAGQVAAALAIFALAAAGWLATVIVLLWRARA</sequence>
<comment type="similarity">
    <text evidence="2">Belongs to the CDP-alcohol phosphatidyltransferase class-I family.</text>
</comment>
<keyword evidence="3" id="KW-0812">Transmembrane</keyword>
<dbReference type="Gene3D" id="1.20.120.1760">
    <property type="match status" value="1"/>
</dbReference>
<evidence type="ECO:0000256" key="2">
    <source>
        <dbReference type="RuleBase" id="RU003750"/>
    </source>
</evidence>
<keyword evidence="3" id="KW-1133">Transmembrane helix</keyword>
<dbReference type="STRING" id="1300349.I603_1912"/>
<feature type="transmembrane region" description="Helical" evidence="3">
    <location>
        <begin position="290"/>
        <end position="309"/>
    </location>
</feature>